<dbReference type="Pfam" id="PF14701">
    <property type="entry name" value="hDGE_amylase"/>
    <property type="match status" value="1"/>
</dbReference>
<feature type="domain" description="Glycogen debranching enzyme central" evidence="4">
    <location>
        <begin position="684"/>
        <end position="944"/>
    </location>
</feature>
<dbReference type="InterPro" id="IPR032788">
    <property type="entry name" value="AGL_central"/>
</dbReference>
<dbReference type="Proteomes" id="UP000663868">
    <property type="component" value="Unassembled WGS sequence"/>
</dbReference>
<dbReference type="PANTHER" id="PTHR10569">
    <property type="entry name" value="GLYCOGEN DEBRANCHING ENZYME"/>
    <property type="match status" value="1"/>
</dbReference>
<evidence type="ECO:0000259" key="3">
    <source>
        <dbReference type="Pfam" id="PF14701"/>
    </source>
</evidence>
<protein>
    <recommendedName>
        <fullName evidence="8">4-alpha-glucanotransferase</fullName>
    </recommendedName>
</protein>
<dbReference type="Proteomes" id="UP000663860">
    <property type="component" value="Unassembled WGS sequence"/>
</dbReference>
<dbReference type="InterPro" id="IPR032792">
    <property type="entry name" value="AGL_glucanoTrfase"/>
</dbReference>
<evidence type="ECO:0000313" key="7">
    <source>
        <dbReference type="Proteomes" id="UP000663860"/>
    </source>
</evidence>
<dbReference type="PANTHER" id="PTHR10569:SF2">
    <property type="entry name" value="GLYCOGEN DEBRANCHING ENZYME"/>
    <property type="match status" value="1"/>
</dbReference>
<name>A0A813MB98_9BILA</name>
<sequence>MYRRRTSSVSACFHSLVLDTTVNLTSPGIYYIPSNSHLHFTLASSLTPYDVQLFCDYHSTNYKRGVYHQLTWSSKNDDRFAQLLCTRPGPIHYYFTAKDKKGEGYLIVEPSLSISPSSDSDEIMCLTVLSKSLGKMDDWESRLAIAYHSNYNMIHFTPIQQLYKVSNSSYSITHHHELNLLFGKDKTHDDIKKIVDKMANEWNILSITDLVYNHAANDCAILEKHPEASYNLINSPHLKPAFLLDAILMHFTRDVNEGKIEKIPAKIEKEHLPVIKDYLLNEVLPQYALHEFYMIDVKKTIDEFSQLIQNEIPSTSIHNYDEEYTFRIDYGSYTRYGARINLKKAREIFYCADRTPMKACQVLNDRLMYLNHLKYSQVQVDLNRAIENCTKGCEYHFFDPYGPHFTTISPKTPFTGNYFAYPHEKIFETSPIEVEQAYNNNDRKFLERVMAHNGWVMNDNPLRNFAEDTQGPNVYFRRELNQWSDIVKLNFGSCEEDSPHLWAYVKEYTRLIATTFHGARLDNCHSTPLFVAQYLMDYARELNPNFYILGELFTSSETLDNTFINKLGINALVRESLNARLPCDLGHMICGHGRLTIGALFRLQTVLLPRRAQAFFYDQTHDNPCPIERRSLADVLPRSAYVAMSCTPTGSNRGYDELVPHHIDVVHERRTYEKWTDDKKKNLVYAKSIFNRLHARLSSDGYTRMIADQLSSNTLMIIRQHPITNSTIILIGYTDTIKLTNEEEKIEPLIIQGTIEDILFEMNLSWLDNEDKLDLFSRDIDHINGLREKDLHFYINEHVKKDQCRYVEITQENENSVTKVIFNRKTLLPGTVIAFQVNLLENTKYASNELRKELFENELSSFRTLVSKCSLVDLNFLLYRCKNEENNEIYIIPEHGSLVYAGLQGIESVLIKMRSLTTEQMIKHPLCIHLKQGNWLMLYLAQRLIDNKQTKSIGQWYEKYFQYIEKLPKYLIPVYFDILIHRTYNICVERAIDLMSTTFVQQGSSFIKALAMTSVQMMGIVSNARLPNFEDNNKENEWPSMAAGLPNFSEGIWRNWGRDTFIALRGLLLLTGRFDDARHLIITYGSCLRHGLIPNLLAGPRYNARDAIWFYLYSISQYTQLAPNGHSILSETIQGKPLHSIVKTAINTHLNGLSFREYNAGYQLDRVMSDEGFNNRIGVDSKTGFVFGGNRWNSGTWMDKMGSSEHAGNKGYPGSPRDGSAIELIGLSRATINWLIQMIEKGFYPYAEQKQILQDWLNKIDENFEKEFWIDEHSNQSHYINRRNIYKDTVNSSLQYTDYQFRPNFLIAAVVAPEMFNKDHIWSALSQVESLLLGPLGIRTLDPSDEQYNGDYDNKNESSDFKLAHGYNYHNGPEWVWITGYYLRAKLLWSPIEQRKETLEHVQEVLARHRETLFTSEWKSLPELTSTNGSLCRDSCPAQAWSSATILEAVYDIQQYN</sequence>
<dbReference type="Pfam" id="PF14699">
    <property type="entry name" value="hGDE_N"/>
    <property type="match status" value="1"/>
</dbReference>
<dbReference type="InterPro" id="IPR012341">
    <property type="entry name" value="6hp_glycosidase-like_sf"/>
</dbReference>
<dbReference type="GO" id="GO:0004134">
    <property type="term" value="F:4-alpha-glucanotransferase activity"/>
    <property type="evidence" value="ECO:0007669"/>
    <property type="project" value="InterPro"/>
</dbReference>
<dbReference type="InterPro" id="IPR010401">
    <property type="entry name" value="AGL/Gdb1"/>
</dbReference>
<feature type="domain" description="Eukaryotic glycogen debranching enzyme N-terminal" evidence="2">
    <location>
        <begin position="38"/>
        <end position="114"/>
    </location>
</feature>
<evidence type="ECO:0000259" key="1">
    <source>
        <dbReference type="Pfam" id="PF06202"/>
    </source>
</evidence>
<reference evidence="5" key="1">
    <citation type="submission" date="2021-02" db="EMBL/GenBank/DDBJ databases">
        <authorList>
            <person name="Nowell W R."/>
        </authorList>
    </citation>
    <scope>NUCLEOTIDE SEQUENCE</scope>
</reference>
<dbReference type="EMBL" id="CAJNOE010000005">
    <property type="protein sequence ID" value="CAF0716971.1"/>
    <property type="molecule type" value="Genomic_DNA"/>
</dbReference>
<dbReference type="InterPro" id="IPR032790">
    <property type="entry name" value="GDE_C"/>
</dbReference>
<evidence type="ECO:0000259" key="4">
    <source>
        <dbReference type="Pfam" id="PF14702"/>
    </source>
</evidence>
<gene>
    <name evidence="5" type="ORF">IZO911_LOCUS1260</name>
    <name evidence="6" type="ORF">KXQ929_LOCUS10379</name>
</gene>
<comment type="caution">
    <text evidence="5">The sequence shown here is derived from an EMBL/GenBank/DDBJ whole genome shotgun (WGS) entry which is preliminary data.</text>
</comment>
<proteinExistence type="predicted"/>
<accession>A0A813MB98</accession>
<dbReference type="SUPFAM" id="SSF51445">
    <property type="entry name" value="(Trans)glycosidases"/>
    <property type="match status" value="1"/>
</dbReference>
<dbReference type="SUPFAM" id="SSF48208">
    <property type="entry name" value="Six-hairpin glycosidases"/>
    <property type="match status" value="1"/>
</dbReference>
<feature type="domain" description="Glycogen debranching enzyme glucanotransferase" evidence="3">
    <location>
        <begin position="121"/>
        <end position="547"/>
    </location>
</feature>
<dbReference type="Pfam" id="PF14702">
    <property type="entry name" value="hGDE_central"/>
    <property type="match status" value="1"/>
</dbReference>
<dbReference type="EMBL" id="CAJOBB010000491">
    <property type="protein sequence ID" value="CAF3691367.1"/>
    <property type="molecule type" value="Genomic_DNA"/>
</dbReference>
<dbReference type="InterPro" id="IPR029436">
    <property type="entry name" value="AGL_euk_N"/>
</dbReference>
<organism evidence="5 7">
    <name type="scientific">Adineta steineri</name>
    <dbReference type="NCBI Taxonomy" id="433720"/>
    <lineage>
        <taxon>Eukaryota</taxon>
        <taxon>Metazoa</taxon>
        <taxon>Spiralia</taxon>
        <taxon>Gnathifera</taxon>
        <taxon>Rotifera</taxon>
        <taxon>Eurotatoria</taxon>
        <taxon>Bdelloidea</taxon>
        <taxon>Adinetida</taxon>
        <taxon>Adinetidae</taxon>
        <taxon>Adineta</taxon>
    </lineage>
</organism>
<dbReference type="Gene3D" id="3.20.20.80">
    <property type="entry name" value="Glycosidases"/>
    <property type="match status" value="2"/>
</dbReference>
<evidence type="ECO:0000259" key="2">
    <source>
        <dbReference type="Pfam" id="PF14699"/>
    </source>
</evidence>
<dbReference type="GO" id="GO:0004135">
    <property type="term" value="F:amylo-alpha-1,6-glucosidase activity"/>
    <property type="evidence" value="ECO:0007669"/>
    <property type="project" value="InterPro"/>
</dbReference>
<dbReference type="Pfam" id="PF06202">
    <property type="entry name" value="GDE_C"/>
    <property type="match status" value="1"/>
</dbReference>
<evidence type="ECO:0000313" key="5">
    <source>
        <dbReference type="EMBL" id="CAF0716971.1"/>
    </source>
</evidence>
<dbReference type="InterPro" id="IPR008928">
    <property type="entry name" value="6-hairpin_glycosidase_sf"/>
</dbReference>
<evidence type="ECO:0000313" key="6">
    <source>
        <dbReference type="EMBL" id="CAF3691367.1"/>
    </source>
</evidence>
<dbReference type="Gene3D" id="1.50.10.10">
    <property type="match status" value="1"/>
</dbReference>
<dbReference type="GO" id="GO:0005980">
    <property type="term" value="P:glycogen catabolic process"/>
    <property type="evidence" value="ECO:0007669"/>
    <property type="project" value="InterPro"/>
</dbReference>
<evidence type="ECO:0008006" key="8">
    <source>
        <dbReference type="Google" id="ProtNLM"/>
    </source>
</evidence>
<feature type="domain" description="Glycogen debranching enzyme C-terminal" evidence="1">
    <location>
        <begin position="1032"/>
        <end position="1448"/>
    </location>
</feature>
<dbReference type="InterPro" id="IPR017853">
    <property type="entry name" value="GH"/>
</dbReference>